<dbReference type="GO" id="GO:0012505">
    <property type="term" value="C:endomembrane system"/>
    <property type="evidence" value="ECO:0007669"/>
    <property type="project" value="UniProtKB-SubCell"/>
</dbReference>
<dbReference type="RefSeq" id="WP_369426827.1">
    <property type="nucleotide sequence ID" value="NZ_JADWDC010000054.1"/>
</dbReference>
<dbReference type="InterPro" id="IPR016991">
    <property type="entry name" value="UCP032178"/>
</dbReference>
<dbReference type="AlphaFoldDB" id="A0A964FIX6"/>
<dbReference type="InterPro" id="IPR007383">
    <property type="entry name" value="DUF445"/>
</dbReference>
<comment type="similarity">
    <text evidence="2">Belongs to the UPF0754 family.</text>
</comment>
<evidence type="ECO:0000256" key="6">
    <source>
        <dbReference type="SAM" id="Phobius"/>
    </source>
</evidence>
<protein>
    <submittedName>
        <fullName evidence="7">DUF445 domain-containing protein</fullName>
    </submittedName>
</protein>
<sequence length="416" mass="46759">MSIQHTALALTNLWIFFVPPVAGSIIGYFTNDIAIKMLFRPYKPIYIGKRKLPFTPGLIPSNQGRLAQKVSDTIMGSLLTPGELQKLAQRLLAIERIESAIGWLLKLALDQLKADREQKTAKILANILHDLFSQSLPRLLKVLARREDFLEAQINQIFDQILLNFKLKDAQGKKFADWLLGAVVPPDTIRRAIIDFLSDRNIQIIDEGFREKTSGTYWVVANLFGLSNSLVRLRSFCLDEPEITNARLQELTYSLQIRDRIKNWLTNLSLQNLPVSTVRQLRKTVREAVRNYVKDEGGGVIARLGDSVEWENLAVLILKRLQSSATVTDSLEVISQELALVLDRYLERDLEQLVAQAIPILAIDKVIIDRVSATSPEDLETAVQGIVKSELQAIVNLGGILGFVVGLLQVVILFFN</sequence>
<evidence type="ECO:0000313" key="8">
    <source>
        <dbReference type="Proteomes" id="UP000729733"/>
    </source>
</evidence>
<proteinExistence type="inferred from homology"/>
<reference evidence="7" key="1">
    <citation type="journal article" date="2021" name="Antonie Van Leeuwenhoek">
        <title>Draft genome and description of Waterburya agarophytonicola gen. nov. sp. nov. (Pleurocapsales, Cyanobacteria): a seaweed symbiont.</title>
        <authorList>
            <person name="Bonthond G."/>
            <person name="Shalygin S."/>
            <person name="Bayer T."/>
            <person name="Weinberger F."/>
        </authorList>
    </citation>
    <scope>NUCLEOTIDE SEQUENCE</scope>
    <source>
        <strain evidence="7">KI4</strain>
    </source>
</reference>
<keyword evidence="5 6" id="KW-0472">Membrane</keyword>
<organism evidence="7 8">
    <name type="scientific">Waterburya agarophytonicola KI4</name>
    <dbReference type="NCBI Taxonomy" id="2874699"/>
    <lineage>
        <taxon>Bacteria</taxon>
        <taxon>Bacillati</taxon>
        <taxon>Cyanobacteriota</taxon>
        <taxon>Cyanophyceae</taxon>
        <taxon>Pleurocapsales</taxon>
        <taxon>Hyellaceae</taxon>
        <taxon>Waterburya</taxon>
        <taxon>Waterburya agarophytonicola</taxon>
    </lineage>
</organism>
<name>A0A964FIX6_9CYAN</name>
<evidence type="ECO:0000256" key="5">
    <source>
        <dbReference type="ARBA" id="ARBA00023136"/>
    </source>
</evidence>
<keyword evidence="3 6" id="KW-0812">Transmembrane</keyword>
<gene>
    <name evidence="7" type="ORF">I4641_17575</name>
</gene>
<feature type="transmembrane region" description="Helical" evidence="6">
    <location>
        <begin position="393"/>
        <end position="415"/>
    </location>
</feature>
<dbReference type="Pfam" id="PF04286">
    <property type="entry name" value="DUF445"/>
    <property type="match status" value="1"/>
</dbReference>
<comment type="subcellular location">
    <subcellularLocation>
        <location evidence="1">Endomembrane system</location>
    </subcellularLocation>
</comment>
<dbReference type="PANTHER" id="PTHR35791:SF1">
    <property type="entry name" value="UPF0754 MEMBRANE PROTEIN YHEB"/>
    <property type="match status" value="1"/>
</dbReference>
<evidence type="ECO:0000256" key="4">
    <source>
        <dbReference type="ARBA" id="ARBA00022989"/>
    </source>
</evidence>
<dbReference type="Proteomes" id="UP000729733">
    <property type="component" value="Unassembled WGS sequence"/>
</dbReference>
<accession>A0A964FIX6</accession>
<evidence type="ECO:0000256" key="3">
    <source>
        <dbReference type="ARBA" id="ARBA00022692"/>
    </source>
</evidence>
<evidence type="ECO:0000256" key="2">
    <source>
        <dbReference type="ARBA" id="ARBA00008053"/>
    </source>
</evidence>
<comment type="caution">
    <text evidence="7">The sequence shown here is derived from an EMBL/GenBank/DDBJ whole genome shotgun (WGS) entry which is preliminary data.</text>
</comment>
<dbReference type="PANTHER" id="PTHR35791">
    <property type="entry name" value="UPF0754 MEMBRANE PROTEIN YHEB"/>
    <property type="match status" value="1"/>
</dbReference>
<evidence type="ECO:0000256" key="1">
    <source>
        <dbReference type="ARBA" id="ARBA00004308"/>
    </source>
</evidence>
<keyword evidence="4 6" id="KW-1133">Transmembrane helix</keyword>
<dbReference type="PIRSF" id="PIRSF032178">
    <property type="entry name" value="UCP032178"/>
    <property type="match status" value="1"/>
</dbReference>
<keyword evidence="8" id="KW-1185">Reference proteome</keyword>
<evidence type="ECO:0000313" key="7">
    <source>
        <dbReference type="EMBL" id="MCC0178784.1"/>
    </source>
</evidence>
<dbReference type="EMBL" id="JADWDC010000054">
    <property type="protein sequence ID" value="MCC0178784.1"/>
    <property type="molecule type" value="Genomic_DNA"/>
</dbReference>